<feature type="domain" description="Glycosyltransferase 2-like" evidence="1">
    <location>
        <begin position="8"/>
        <end position="125"/>
    </location>
</feature>
<dbReference type="RefSeq" id="WP_161826924.1">
    <property type="nucleotide sequence ID" value="NZ_WVIC01000053.1"/>
</dbReference>
<evidence type="ECO:0000259" key="1">
    <source>
        <dbReference type="Pfam" id="PF00535"/>
    </source>
</evidence>
<sequence length="313" mass="35988">MNSRPLVSCIIIFLNEEQFLEAAIQSILAQTYTDWELLLVDDGSTDLSASLARQYAQDHPNQIYYLEHPQHQNLGMSASRNLGLTHAQGDYIAFLDGDDVWTPEKLTRQIALLRAHPEASFIFGPLLAWYSWSTKTPIDHLYGVGPTGMHPYADQVVQPPQLLTLQLQNEEFIPSGALIAKDVIQQVGGFETTFRTSYEDAVLWVKLCLVATAFVSSECWYHYRIHPQSVSRTEDQQGLMLEKQKIFLKWVSDYLKSTDVRDFQVWQALHQAQRQCNQARAKKAAKQIGFEILPKFVYNFLKQNWHKFHSKLQ</sequence>
<evidence type="ECO:0000313" key="3">
    <source>
        <dbReference type="Proteomes" id="UP000607397"/>
    </source>
</evidence>
<proteinExistence type="predicted"/>
<dbReference type="PANTHER" id="PTHR43685">
    <property type="entry name" value="GLYCOSYLTRANSFERASE"/>
    <property type="match status" value="1"/>
</dbReference>
<reference evidence="2" key="1">
    <citation type="submission" date="2019-12" db="EMBL/GenBank/DDBJ databases">
        <title>High-Quality draft genome sequences of three cyanobacteria isolated from the limestone walls of the Old Cathedral of Coimbra.</title>
        <authorList>
            <person name="Tiago I."/>
            <person name="Soares F."/>
            <person name="Portugal A."/>
        </authorList>
    </citation>
    <scope>NUCLEOTIDE SEQUENCE [LARGE SCALE GENOMIC DNA]</scope>
    <source>
        <strain evidence="2">C</strain>
    </source>
</reference>
<dbReference type="InterPro" id="IPR050834">
    <property type="entry name" value="Glycosyltransf_2"/>
</dbReference>
<protein>
    <submittedName>
        <fullName evidence="2">Glycosyltransferase</fullName>
    </submittedName>
</protein>
<dbReference type="Gene3D" id="3.90.550.10">
    <property type="entry name" value="Spore Coat Polysaccharide Biosynthesis Protein SpsA, Chain A"/>
    <property type="match status" value="1"/>
</dbReference>
<organism evidence="2 3">
    <name type="scientific">Petrachloros mirabilis ULC683</name>
    <dbReference type="NCBI Taxonomy" id="2781853"/>
    <lineage>
        <taxon>Bacteria</taxon>
        <taxon>Bacillati</taxon>
        <taxon>Cyanobacteriota</taxon>
        <taxon>Cyanophyceae</taxon>
        <taxon>Synechococcales</taxon>
        <taxon>Petrachlorosaceae</taxon>
        <taxon>Petrachloros</taxon>
        <taxon>Petrachloros mirabilis</taxon>
    </lineage>
</organism>
<dbReference type="InterPro" id="IPR001173">
    <property type="entry name" value="Glyco_trans_2-like"/>
</dbReference>
<evidence type="ECO:0000313" key="2">
    <source>
        <dbReference type="EMBL" id="NCJ08454.1"/>
    </source>
</evidence>
<accession>A0A8K2A9N7</accession>
<dbReference type="Pfam" id="PF00535">
    <property type="entry name" value="Glycos_transf_2"/>
    <property type="match status" value="1"/>
</dbReference>
<dbReference type="Proteomes" id="UP000607397">
    <property type="component" value="Unassembled WGS sequence"/>
</dbReference>
<dbReference type="CDD" id="cd00761">
    <property type="entry name" value="Glyco_tranf_GTA_type"/>
    <property type="match status" value="1"/>
</dbReference>
<name>A0A8K2A9N7_9CYAN</name>
<gene>
    <name evidence="2" type="ORF">GS597_18470</name>
</gene>
<dbReference type="SUPFAM" id="SSF53448">
    <property type="entry name" value="Nucleotide-diphospho-sugar transferases"/>
    <property type="match status" value="1"/>
</dbReference>
<dbReference type="EMBL" id="WVIC01000053">
    <property type="protein sequence ID" value="NCJ08454.1"/>
    <property type="molecule type" value="Genomic_DNA"/>
</dbReference>
<dbReference type="PANTHER" id="PTHR43685:SF2">
    <property type="entry name" value="GLYCOSYLTRANSFERASE 2-LIKE DOMAIN-CONTAINING PROTEIN"/>
    <property type="match status" value="1"/>
</dbReference>
<keyword evidence="3" id="KW-1185">Reference proteome</keyword>
<comment type="caution">
    <text evidence="2">The sequence shown here is derived from an EMBL/GenBank/DDBJ whole genome shotgun (WGS) entry which is preliminary data.</text>
</comment>
<dbReference type="InterPro" id="IPR029044">
    <property type="entry name" value="Nucleotide-diphossugar_trans"/>
</dbReference>
<dbReference type="AlphaFoldDB" id="A0A8K2A9N7"/>